<feature type="compositionally biased region" description="Basic and acidic residues" evidence="1">
    <location>
        <begin position="58"/>
        <end position="73"/>
    </location>
</feature>
<reference evidence="2" key="1">
    <citation type="submission" date="2020-12" db="EMBL/GenBank/DDBJ databases">
        <authorList>
            <person name="Iha C."/>
        </authorList>
    </citation>
    <scope>NUCLEOTIDE SEQUENCE</scope>
</reference>
<keyword evidence="3" id="KW-1185">Reference proteome</keyword>
<accession>A0A8S1IZH1</accession>
<evidence type="ECO:0000313" key="2">
    <source>
        <dbReference type="EMBL" id="CAD7699194.1"/>
    </source>
</evidence>
<dbReference type="AlphaFoldDB" id="A0A8S1IZH1"/>
<proteinExistence type="predicted"/>
<sequence>MEATPSVIRTSGCDLPAMGFLSTAERAVVGKSTGNAAPRVVFPFVRKMADAEQQSQPVERKRVDGQDDKRAPDPSEEPFWAQCGRCFKWRQGVGGHMRGVALAGWRCEYALGSCDDVCDWCRRAECSCKGSNYEICRTDNYRLPVGFWAVIRFKNCNCVPVGTPWLVYRSVCSGCGSTSPGMDRRDKLEGWLSSHRGCRPEWKRLSLRDFDFRLSAQAREVYKQYLLAVKGGMKLSFGDLLLALQPCRNAWTQGKWREVREFTCESDDTKASVPQTKKLAKPSQLASHSKLGKACKHSKSQKVVVHNSAASVSQAANGRLQRAIRSGMKRPLRACDERQPKHCRLEELVLAAEQDMQQAFASTRPNLRNRSAVPQSMLESAQELLLLQRHPPVRLPYQAHMKAEYMGS</sequence>
<evidence type="ECO:0000256" key="1">
    <source>
        <dbReference type="SAM" id="MobiDB-lite"/>
    </source>
</evidence>
<feature type="region of interest" description="Disordered" evidence="1">
    <location>
        <begin position="52"/>
        <end position="76"/>
    </location>
</feature>
<feature type="region of interest" description="Disordered" evidence="1">
    <location>
        <begin position="273"/>
        <end position="292"/>
    </location>
</feature>
<organism evidence="2 3">
    <name type="scientific">Ostreobium quekettii</name>
    <dbReference type="NCBI Taxonomy" id="121088"/>
    <lineage>
        <taxon>Eukaryota</taxon>
        <taxon>Viridiplantae</taxon>
        <taxon>Chlorophyta</taxon>
        <taxon>core chlorophytes</taxon>
        <taxon>Ulvophyceae</taxon>
        <taxon>TCBD clade</taxon>
        <taxon>Bryopsidales</taxon>
        <taxon>Ostreobineae</taxon>
        <taxon>Ostreobiaceae</taxon>
        <taxon>Ostreobium</taxon>
    </lineage>
</organism>
<dbReference type="Proteomes" id="UP000708148">
    <property type="component" value="Unassembled WGS sequence"/>
</dbReference>
<name>A0A8S1IZH1_9CHLO</name>
<protein>
    <submittedName>
        <fullName evidence="2">Uncharacterized protein</fullName>
    </submittedName>
</protein>
<evidence type="ECO:0000313" key="3">
    <source>
        <dbReference type="Proteomes" id="UP000708148"/>
    </source>
</evidence>
<dbReference type="EMBL" id="CAJHUC010000969">
    <property type="protein sequence ID" value="CAD7699194.1"/>
    <property type="molecule type" value="Genomic_DNA"/>
</dbReference>
<comment type="caution">
    <text evidence="2">The sequence shown here is derived from an EMBL/GenBank/DDBJ whole genome shotgun (WGS) entry which is preliminary data.</text>
</comment>
<gene>
    <name evidence="2" type="ORF">OSTQU699_LOCUS4553</name>
</gene>